<dbReference type="EMBL" id="QKTW01000014">
    <property type="protein sequence ID" value="PZF73284.1"/>
    <property type="molecule type" value="Genomic_DNA"/>
</dbReference>
<evidence type="ECO:0000313" key="3">
    <source>
        <dbReference type="Proteomes" id="UP000248745"/>
    </source>
</evidence>
<sequence>MYILMKKLFLTLSVSILFTQITSAQQWRPSYKDSLQKASDGMYDKGSAYFIIVDAFKDGILKPGTPFEFSYEDSIVRFSDAKLSEKMQQEYAAKFRAFLIEQYEPANIKASWRSDSVSTMQIFDTNSRLWGPTMKENRELMGTHAK</sequence>
<evidence type="ECO:0000256" key="1">
    <source>
        <dbReference type="SAM" id="SignalP"/>
    </source>
</evidence>
<proteinExistence type="predicted"/>
<dbReference type="Proteomes" id="UP000248745">
    <property type="component" value="Unassembled WGS sequence"/>
</dbReference>
<reference evidence="2 3" key="1">
    <citation type="submission" date="2018-06" db="EMBL/GenBank/DDBJ databases">
        <title>Mucibacter soli gen. nov., sp. nov., a new member of the family Chitinophagaceae producing mucin.</title>
        <authorList>
            <person name="Kim M.-K."/>
            <person name="Park S."/>
            <person name="Kim T.-S."/>
            <person name="Joung Y."/>
            <person name="Han J.-H."/>
            <person name="Kim S.B."/>
        </authorList>
    </citation>
    <scope>NUCLEOTIDE SEQUENCE [LARGE SCALE GENOMIC DNA]</scope>
    <source>
        <strain evidence="2 3">R1-15</strain>
    </source>
</reference>
<gene>
    <name evidence="2" type="ORF">DN068_08935</name>
</gene>
<keyword evidence="3" id="KW-1185">Reference proteome</keyword>
<protein>
    <submittedName>
        <fullName evidence="2">Uncharacterized protein</fullName>
    </submittedName>
</protein>
<evidence type="ECO:0000313" key="2">
    <source>
        <dbReference type="EMBL" id="PZF73284.1"/>
    </source>
</evidence>
<keyword evidence="1" id="KW-0732">Signal</keyword>
<dbReference type="AlphaFoldDB" id="A0A2W2AZ38"/>
<name>A0A2W2AZ38_9BACT</name>
<comment type="caution">
    <text evidence="2">The sequence shown here is derived from an EMBL/GenBank/DDBJ whole genome shotgun (WGS) entry which is preliminary data.</text>
</comment>
<organism evidence="2 3">
    <name type="scientific">Taibaiella soli</name>
    <dbReference type="NCBI Taxonomy" id="1649169"/>
    <lineage>
        <taxon>Bacteria</taxon>
        <taxon>Pseudomonadati</taxon>
        <taxon>Bacteroidota</taxon>
        <taxon>Chitinophagia</taxon>
        <taxon>Chitinophagales</taxon>
        <taxon>Chitinophagaceae</taxon>
        <taxon>Taibaiella</taxon>
    </lineage>
</organism>
<feature type="chain" id="PRO_5015964827" evidence="1">
    <location>
        <begin position="25"/>
        <end position="146"/>
    </location>
</feature>
<accession>A0A2W2AZ38</accession>
<feature type="signal peptide" evidence="1">
    <location>
        <begin position="1"/>
        <end position="24"/>
    </location>
</feature>